<organism evidence="2 3">
    <name type="scientific">Aquamicrobium segne</name>
    <dbReference type="NCBI Taxonomy" id="469547"/>
    <lineage>
        <taxon>Bacteria</taxon>
        <taxon>Pseudomonadati</taxon>
        <taxon>Pseudomonadota</taxon>
        <taxon>Alphaproteobacteria</taxon>
        <taxon>Hyphomicrobiales</taxon>
        <taxon>Phyllobacteriaceae</taxon>
        <taxon>Aquamicrobium</taxon>
    </lineage>
</organism>
<feature type="chain" id="PRO_5046085520" description="Secreted protein" evidence="1">
    <location>
        <begin position="22"/>
        <end position="190"/>
    </location>
</feature>
<sequence length="190" mass="20765">MNKAILPGIVMGMATLSLANAQEWRSAYTDTDSSNCVMLATDPGYSSELACPGYKGYPLLIADSDLRMFVSYGFDARDEMAASQTMPGFNTIGEKLEWLIADHPDLGEQPVASILRYHLDRSEGFIPDTQVLVVTRIEPGNTCHVAYIDALANRNANVLARQAAADLVPGWDCRTMEVRRVGNLDPHSAN</sequence>
<dbReference type="Proteomes" id="UP001596016">
    <property type="component" value="Unassembled WGS sequence"/>
</dbReference>
<evidence type="ECO:0000313" key="3">
    <source>
        <dbReference type="Proteomes" id="UP001596016"/>
    </source>
</evidence>
<proteinExistence type="predicted"/>
<keyword evidence="3" id="KW-1185">Reference proteome</keyword>
<dbReference type="RefSeq" id="WP_378227297.1">
    <property type="nucleotide sequence ID" value="NZ_JBHSLL010000003.1"/>
</dbReference>
<accession>A0ABW0GSE5</accession>
<evidence type="ECO:0008006" key="4">
    <source>
        <dbReference type="Google" id="ProtNLM"/>
    </source>
</evidence>
<keyword evidence="1" id="KW-0732">Signal</keyword>
<evidence type="ECO:0000313" key="2">
    <source>
        <dbReference type="EMBL" id="MFC5384430.1"/>
    </source>
</evidence>
<name>A0ABW0GSE5_9HYPH</name>
<protein>
    <recommendedName>
        <fullName evidence="4">Secreted protein</fullName>
    </recommendedName>
</protein>
<evidence type="ECO:0000256" key="1">
    <source>
        <dbReference type="SAM" id="SignalP"/>
    </source>
</evidence>
<dbReference type="EMBL" id="JBHSLL010000003">
    <property type="protein sequence ID" value="MFC5384430.1"/>
    <property type="molecule type" value="Genomic_DNA"/>
</dbReference>
<feature type="signal peptide" evidence="1">
    <location>
        <begin position="1"/>
        <end position="21"/>
    </location>
</feature>
<reference evidence="3" key="1">
    <citation type="journal article" date="2019" name="Int. J. Syst. Evol. Microbiol.">
        <title>The Global Catalogue of Microorganisms (GCM) 10K type strain sequencing project: providing services to taxonomists for standard genome sequencing and annotation.</title>
        <authorList>
            <consortium name="The Broad Institute Genomics Platform"/>
            <consortium name="The Broad Institute Genome Sequencing Center for Infectious Disease"/>
            <person name="Wu L."/>
            <person name="Ma J."/>
        </authorList>
    </citation>
    <scope>NUCLEOTIDE SEQUENCE [LARGE SCALE GENOMIC DNA]</scope>
    <source>
        <strain evidence="3">CGMCC 4.1415</strain>
    </source>
</reference>
<gene>
    <name evidence="2" type="ORF">ACFPLB_00425</name>
</gene>
<comment type="caution">
    <text evidence="2">The sequence shown here is derived from an EMBL/GenBank/DDBJ whole genome shotgun (WGS) entry which is preliminary data.</text>
</comment>